<dbReference type="Proteomes" id="UP000184108">
    <property type="component" value="Unassembled WGS sequence"/>
</dbReference>
<dbReference type="RefSeq" id="WP_073175601.1">
    <property type="nucleotide sequence ID" value="NZ_FQVE01000008.1"/>
</dbReference>
<evidence type="ECO:0000313" key="1">
    <source>
        <dbReference type="EMBL" id="SHG81993.1"/>
    </source>
</evidence>
<sequence length="562" mass="65438">MKKYLLFIFLAFIVKIYAQEAKFITVKNAKIDSTLKVGADPFFESPIYLITKDHLIFQKDTHTRKILTADIQSLRRPKYDGSRLFILDKNGVFFNGIQVKTDTTGFVILGKTPKNDILWKTNKAVYKNTLILNNIKGSDFVRVPDHQGNFYEGYFKDKMHVYYYDLKLNGLNAAEALTGGSGSICHDKNIMYMADKQLFFQNQPLQYVNEYLNKTKDFAVYQDNIAPEIDPVSLKPLSRSYSVDQNHAYYGNEILPIEKADFGSLKVWDHTNSSYLTDGKNLFYKNREIVDQDFDLPSFGTFGIADYCYDKNGIYTRFWDEDKNKVIYKKFPFKYSDPVNSTNTFISDGSSMYVFYKDQAYSESGNELFENLTQEQINLAKPLKMLLFNENGITKLSKGYDYLIRKVDDKIYWGQKDIGADGETFDMIGGFYNFYKDRNNVYQYSREEGFIPVKGMDIPSTEAFMGFLSDKDYIYINHQRIMKNQDPELVIVFQKYSEECGTGRSSVRRFAESYFLFKNREGYWMVKTGDTVYVNKIDEKNINLKKLLEDRTPKTVSKAKRK</sequence>
<dbReference type="Pfam" id="PF13644">
    <property type="entry name" value="DKNYY"/>
    <property type="match status" value="1"/>
</dbReference>
<evidence type="ECO:0000313" key="2">
    <source>
        <dbReference type="Proteomes" id="UP000184108"/>
    </source>
</evidence>
<dbReference type="InterPro" id="IPR027375">
    <property type="entry name" value="DKNYY"/>
</dbReference>
<protein>
    <submittedName>
        <fullName evidence="1">DKNYY family protein</fullName>
    </submittedName>
</protein>
<organism evidence="1 2">
    <name type="scientific">Chryseobacterium vrystaatense</name>
    <dbReference type="NCBI Taxonomy" id="307480"/>
    <lineage>
        <taxon>Bacteria</taxon>
        <taxon>Pseudomonadati</taxon>
        <taxon>Bacteroidota</taxon>
        <taxon>Flavobacteriia</taxon>
        <taxon>Flavobacteriales</taxon>
        <taxon>Weeksellaceae</taxon>
        <taxon>Chryseobacterium group</taxon>
        <taxon>Chryseobacterium</taxon>
    </lineage>
</organism>
<reference evidence="2" key="1">
    <citation type="submission" date="2016-11" db="EMBL/GenBank/DDBJ databases">
        <authorList>
            <person name="Varghese N."/>
            <person name="Submissions S."/>
        </authorList>
    </citation>
    <scope>NUCLEOTIDE SEQUENCE [LARGE SCALE GENOMIC DNA]</scope>
    <source>
        <strain evidence="2">YR203</strain>
    </source>
</reference>
<proteinExistence type="predicted"/>
<accession>A0A1M5MZ10</accession>
<name>A0A1M5MZ10_9FLAO</name>
<dbReference type="EMBL" id="FQVE01000008">
    <property type="protein sequence ID" value="SHG81993.1"/>
    <property type="molecule type" value="Genomic_DNA"/>
</dbReference>
<dbReference type="AlphaFoldDB" id="A0A1M5MZ10"/>
<gene>
    <name evidence="1" type="ORF">SAMN02787073_4885</name>
</gene>